<feature type="transmembrane region" description="Helical" evidence="1">
    <location>
        <begin position="76"/>
        <end position="92"/>
    </location>
</feature>
<keyword evidence="1" id="KW-1133">Transmembrane helix</keyword>
<feature type="transmembrane region" description="Helical" evidence="1">
    <location>
        <begin position="7"/>
        <end position="28"/>
    </location>
</feature>
<proteinExistence type="predicted"/>
<dbReference type="AlphaFoldDB" id="A0A0S2MQB2"/>
<gene>
    <name evidence="2" type="primary">nad6</name>
</gene>
<keyword evidence="1" id="KW-0812">Transmembrane</keyword>
<feature type="transmembrane region" description="Helical" evidence="1">
    <location>
        <begin position="112"/>
        <end position="133"/>
    </location>
</feature>
<keyword evidence="2" id="KW-0496">Mitochondrion</keyword>
<geneLocation type="mitochondrion" evidence="2"/>
<evidence type="ECO:0000313" key="2">
    <source>
        <dbReference type="EMBL" id="ALO76910.1"/>
    </source>
</evidence>
<reference evidence="2" key="1">
    <citation type="submission" date="2012-06" db="EMBL/GenBank/DDBJ databases">
        <title>Mitogenomics of the Coleoptera under dense taxon sampling.</title>
        <authorList>
            <person name="Timmermans M.J.T.N."/>
            <person name="Lim J."/>
            <person name="Dodsworth S."/>
            <person name="Haran J."/>
            <person name="Ahrens D."/>
            <person name="Bocak L."/>
            <person name="London A."/>
            <person name="Culverwell L."/>
            <person name="Vogler A.P."/>
        </authorList>
    </citation>
    <scope>NUCLEOTIDE SEQUENCE</scope>
</reference>
<name>A0A0S2MQB2_9COLE</name>
<dbReference type="EMBL" id="JX412793">
    <property type="protein sequence ID" value="ALO76910.1"/>
    <property type="molecule type" value="Genomic_DNA"/>
</dbReference>
<keyword evidence="1" id="KW-0472">Membrane</keyword>
<protein>
    <submittedName>
        <fullName evidence="2">NADH deshydrogenase subunit 6</fullName>
    </submittedName>
</protein>
<accession>A0A0S2MQB2</accession>
<evidence type="ECO:0000256" key="1">
    <source>
        <dbReference type="SAM" id="Phobius"/>
    </source>
</evidence>
<organism evidence="2">
    <name type="scientific">Trixagus sp. TRI01</name>
    <dbReference type="NCBI Taxonomy" id="1205587"/>
    <lineage>
        <taxon>Eukaryota</taxon>
        <taxon>Metazoa</taxon>
        <taxon>Ecdysozoa</taxon>
        <taxon>Arthropoda</taxon>
        <taxon>Hexapoda</taxon>
        <taxon>Insecta</taxon>
        <taxon>Pterygota</taxon>
        <taxon>Neoptera</taxon>
        <taxon>Endopterygota</taxon>
        <taxon>Coleoptera</taxon>
        <taxon>Polyphaga</taxon>
        <taxon>Elateriformia</taxon>
        <taxon>Elateroidea</taxon>
        <taxon>Throscidae</taxon>
        <taxon>Trixagus</taxon>
    </lineage>
</organism>
<sequence>MTIISSLFLLITHPVSMGLTLLIQISIIAMNLKLYNSNSWFSYILFIIMVGGLMIIFIYMTSISSNLKFVISNKKIILLIFLVPSILVTNNYENKNNEPLKLFLKFIYSNENFVIITMISYMFIVLIAVSNLTKIKQGPIRKI</sequence>
<feature type="transmembrane region" description="Helical" evidence="1">
    <location>
        <begin position="40"/>
        <end position="64"/>
    </location>
</feature>